<accession>A0ABY5WDV7</accession>
<feature type="domain" description="DUF397" evidence="1">
    <location>
        <begin position="7"/>
        <end position="58"/>
    </location>
</feature>
<dbReference type="Pfam" id="PF04149">
    <property type="entry name" value="DUF397"/>
    <property type="match status" value="1"/>
</dbReference>
<name>A0ABY5WDV7_9ACTN</name>
<organism evidence="2 3">
    <name type="scientific">Dactylosporangium fulvum</name>
    <dbReference type="NCBI Taxonomy" id="53359"/>
    <lineage>
        <taxon>Bacteria</taxon>
        <taxon>Bacillati</taxon>
        <taxon>Actinomycetota</taxon>
        <taxon>Actinomycetes</taxon>
        <taxon>Micromonosporales</taxon>
        <taxon>Micromonosporaceae</taxon>
        <taxon>Dactylosporangium</taxon>
    </lineage>
</organism>
<protein>
    <submittedName>
        <fullName evidence="2">DUF397 domain-containing protein</fullName>
    </submittedName>
</protein>
<dbReference type="Proteomes" id="UP001059617">
    <property type="component" value="Chromosome"/>
</dbReference>
<reference evidence="2" key="2">
    <citation type="submission" date="2022-09" db="EMBL/GenBank/DDBJ databases">
        <title>Biosynthetic gene clusters of Dactylosporangioum fulvum.</title>
        <authorList>
            <person name="Caradec T."/>
        </authorList>
    </citation>
    <scope>NUCLEOTIDE SEQUENCE</scope>
    <source>
        <strain evidence="2">NRRL B-16292</strain>
    </source>
</reference>
<dbReference type="EMBL" id="CP073720">
    <property type="protein sequence ID" value="UWP87724.1"/>
    <property type="molecule type" value="Genomic_DNA"/>
</dbReference>
<reference evidence="2" key="1">
    <citation type="submission" date="2021-04" db="EMBL/GenBank/DDBJ databases">
        <authorList>
            <person name="Hartkoorn R.C."/>
            <person name="Beaudoing E."/>
            <person name="Hot D."/>
        </authorList>
    </citation>
    <scope>NUCLEOTIDE SEQUENCE</scope>
    <source>
        <strain evidence="2">NRRL B-16292</strain>
    </source>
</reference>
<evidence type="ECO:0000313" key="2">
    <source>
        <dbReference type="EMBL" id="UWP87724.1"/>
    </source>
</evidence>
<gene>
    <name evidence="2" type="ORF">Dfulv_45825</name>
</gene>
<evidence type="ECO:0000313" key="3">
    <source>
        <dbReference type="Proteomes" id="UP001059617"/>
    </source>
</evidence>
<sequence length="65" mass="6938">MASPVELRWRRSAKCGSSACVEVATTGGRVLVRDAKNSSGPHLSFCAEDWKAFVAEVRAGRLGDS</sequence>
<proteinExistence type="predicted"/>
<dbReference type="InterPro" id="IPR007278">
    <property type="entry name" value="DUF397"/>
</dbReference>
<keyword evidence="3" id="KW-1185">Reference proteome</keyword>
<evidence type="ECO:0000259" key="1">
    <source>
        <dbReference type="Pfam" id="PF04149"/>
    </source>
</evidence>